<gene>
    <name evidence="2" type="ORF">V5E97_30195</name>
</gene>
<name>A0AAU7CBR3_9BACT</name>
<dbReference type="Pfam" id="PF07596">
    <property type="entry name" value="SBP_bac_10"/>
    <property type="match status" value="1"/>
</dbReference>
<proteinExistence type="predicted"/>
<dbReference type="AlphaFoldDB" id="A0AAU7CBR3"/>
<dbReference type="RefSeq" id="WP_406695307.1">
    <property type="nucleotide sequence ID" value="NZ_CP155447.1"/>
</dbReference>
<reference evidence="2" key="1">
    <citation type="submission" date="2024-05" db="EMBL/GenBank/DDBJ databases">
        <title>Planctomycetes of the genus Singulisphaera possess chitinolytic capabilities.</title>
        <authorList>
            <person name="Ivanova A."/>
        </authorList>
    </citation>
    <scope>NUCLEOTIDE SEQUENCE</scope>
    <source>
        <strain evidence="2">Ch08T</strain>
    </source>
</reference>
<dbReference type="InterPro" id="IPR011453">
    <property type="entry name" value="DUF1559"/>
</dbReference>
<dbReference type="Gene3D" id="3.30.700.10">
    <property type="entry name" value="Glycoprotein, Type 4 Pilin"/>
    <property type="match status" value="1"/>
</dbReference>
<feature type="domain" description="DUF1559" evidence="1">
    <location>
        <begin position="30"/>
        <end position="315"/>
    </location>
</feature>
<accession>A0AAU7CBR3</accession>
<protein>
    <submittedName>
        <fullName evidence="2">DUF1559 domain-containing protein</fullName>
    </submittedName>
</protein>
<dbReference type="EMBL" id="CP155447">
    <property type="protein sequence ID" value="XBH02565.1"/>
    <property type="molecule type" value="Genomic_DNA"/>
</dbReference>
<evidence type="ECO:0000259" key="1">
    <source>
        <dbReference type="Pfam" id="PF07596"/>
    </source>
</evidence>
<sequence length="336" mass="35375">MRSRAFTLIELLVVIAIIAVMIALLLPAVQAAREAARRVTSTNNLKQMGLALHNYESTHSVFPSHGGSTGTGFSVFARILPFMEQANTLNTMNFNLSVTTTPPVFSFVPAQTTAAATLVAGFLCPSDAQPPLYPSYYYNMTTAGTSYVANVGSGTGTFYDMRYPSDGVFWNNSATRIADITDGTTNTMFISQCLLGLGQDTTGPVPLQRNRQIANIASKASPSKVAPGGYTPAMNNPDLAALAAGATSWSGTRGAAWIVGTEAMVGFNAYLPPNSKIPDVYGHGIGWLSARGPHPGGVLTLHGDGSVKFVKDSINLATWRALATRAGGEVISADAF</sequence>
<dbReference type="SUPFAM" id="SSF54523">
    <property type="entry name" value="Pili subunits"/>
    <property type="match status" value="1"/>
</dbReference>
<dbReference type="InterPro" id="IPR027558">
    <property type="entry name" value="Pre_pil_HX9DG_C"/>
</dbReference>
<dbReference type="PANTHER" id="PTHR30093:SF2">
    <property type="entry name" value="TYPE II SECRETION SYSTEM PROTEIN H"/>
    <property type="match status" value="1"/>
</dbReference>
<dbReference type="InterPro" id="IPR012902">
    <property type="entry name" value="N_methyl_site"/>
</dbReference>
<dbReference type="InterPro" id="IPR045584">
    <property type="entry name" value="Pilin-like"/>
</dbReference>
<organism evidence="2">
    <name type="scientific">Singulisphaera sp. Ch08</name>
    <dbReference type="NCBI Taxonomy" id="3120278"/>
    <lineage>
        <taxon>Bacteria</taxon>
        <taxon>Pseudomonadati</taxon>
        <taxon>Planctomycetota</taxon>
        <taxon>Planctomycetia</taxon>
        <taxon>Isosphaerales</taxon>
        <taxon>Isosphaeraceae</taxon>
        <taxon>Singulisphaera</taxon>
    </lineage>
</organism>
<dbReference type="Pfam" id="PF07963">
    <property type="entry name" value="N_methyl"/>
    <property type="match status" value="1"/>
</dbReference>
<dbReference type="PANTHER" id="PTHR30093">
    <property type="entry name" value="GENERAL SECRETION PATHWAY PROTEIN G"/>
    <property type="match status" value="1"/>
</dbReference>
<evidence type="ECO:0000313" key="2">
    <source>
        <dbReference type="EMBL" id="XBH02565.1"/>
    </source>
</evidence>
<dbReference type="NCBIfam" id="TIGR02532">
    <property type="entry name" value="IV_pilin_GFxxxE"/>
    <property type="match status" value="1"/>
</dbReference>
<dbReference type="NCBIfam" id="TIGR04294">
    <property type="entry name" value="pre_pil_HX9DG"/>
    <property type="match status" value="1"/>
</dbReference>